<feature type="binding site" evidence="10">
    <location>
        <begin position="11"/>
        <end position="18"/>
    </location>
    <ligand>
        <name>ATP</name>
        <dbReference type="ChEBI" id="CHEBI:30616"/>
    </ligand>
</feature>
<evidence type="ECO:0000313" key="13">
    <source>
        <dbReference type="Proteomes" id="UP000721415"/>
    </source>
</evidence>
<keyword evidence="4 10" id="KW-0808">Transferase</keyword>
<evidence type="ECO:0000256" key="8">
    <source>
        <dbReference type="ARBA" id="ARBA00022840"/>
    </source>
</evidence>
<dbReference type="InterPro" id="IPR027417">
    <property type="entry name" value="P-loop_NTPase"/>
</dbReference>
<keyword evidence="5 10" id="KW-0545">Nucleotide biosynthesis</keyword>
<dbReference type="Pfam" id="PF02223">
    <property type="entry name" value="Thymidylate_kin"/>
    <property type="match status" value="1"/>
</dbReference>
<keyword evidence="7 10" id="KW-0418">Kinase</keyword>
<evidence type="ECO:0000313" key="12">
    <source>
        <dbReference type="EMBL" id="MBG9987141.1"/>
    </source>
</evidence>
<feature type="domain" description="Thymidylate kinase-like" evidence="11">
    <location>
        <begin position="9"/>
        <end position="199"/>
    </location>
</feature>
<gene>
    <name evidence="10" type="primary">tmk</name>
    <name evidence="12" type="ORF">HZY91_09700</name>
</gene>
<comment type="catalytic activity">
    <reaction evidence="9 10">
        <text>dTMP + ATP = dTDP + ADP</text>
        <dbReference type="Rhea" id="RHEA:13517"/>
        <dbReference type="ChEBI" id="CHEBI:30616"/>
        <dbReference type="ChEBI" id="CHEBI:58369"/>
        <dbReference type="ChEBI" id="CHEBI:63528"/>
        <dbReference type="ChEBI" id="CHEBI:456216"/>
        <dbReference type="EC" id="2.7.4.9"/>
    </reaction>
</comment>
<dbReference type="EC" id="2.7.4.9" evidence="2 10"/>
<evidence type="ECO:0000256" key="5">
    <source>
        <dbReference type="ARBA" id="ARBA00022727"/>
    </source>
</evidence>
<keyword evidence="8 10" id="KW-0067">ATP-binding</keyword>
<dbReference type="RefSeq" id="WP_197116060.1">
    <property type="nucleotide sequence ID" value="NZ_JACBXQ010000006.1"/>
</dbReference>
<dbReference type="CDD" id="cd01672">
    <property type="entry name" value="TMPK"/>
    <property type="match status" value="1"/>
</dbReference>
<protein>
    <recommendedName>
        <fullName evidence="3 10">Thymidylate kinase</fullName>
        <ecNumber evidence="2 10">2.7.4.9</ecNumber>
    </recommendedName>
    <alternativeName>
        <fullName evidence="10">dTMP kinase</fullName>
    </alternativeName>
</protein>
<sequence length="213" mass="23777">MTRGKFVAIEGPDGSGKSSVLQALSGILKKHEIDVVCTREPGGSPIAEQIRKVILEVNNTAMDVRAEALLYAASRRQHLMETILPNVQCGRLVISDRFVLSSLAYQGVGRKIGLDEVWRINQFAIEDHMPDLTIIIDVPAEVGIQRIEAAKGTRQYDRLDRESLSFHKKVRDTYLTLAQQMEQVVVVDGQRSIEEVSQECYEIIAKSGMIKLT</sequence>
<dbReference type="InterPro" id="IPR039430">
    <property type="entry name" value="Thymidylate_kin-like_dom"/>
</dbReference>
<evidence type="ECO:0000256" key="2">
    <source>
        <dbReference type="ARBA" id="ARBA00012980"/>
    </source>
</evidence>
<evidence type="ECO:0000256" key="3">
    <source>
        <dbReference type="ARBA" id="ARBA00017144"/>
    </source>
</evidence>
<evidence type="ECO:0000256" key="9">
    <source>
        <dbReference type="ARBA" id="ARBA00048743"/>
    </source>
</evidence>
<accession>A0ABS0LSJ7</accession>
<keyword evidence="13" id="KW-1185">Reference proteome</keyword>
<name>A0ABS0LSJ7_9LACT</name>
<comment type="caution">
    <text evidence="12">The sequence shown here is derived from an EMBL/GenBank/DDBJ whole genome shotgun (WGS) entry which is preliminary data.</text>
</comment>
<dbReference type="SUPFAM" id="SSF52540">
    <property type="entry name" value="P-loop containing nucleoside triphosphate hydrolases"/>
    <property type="match status" value="1"/>
</dbReference>
<proteinExistence type="inferred from homology"/>
<evidence type="ECO:0000256" key="10">
    <source>
        <dbReference type="HAMAP-Rule" id="MF_00165"/>
    </source>
</evidence>
<dbReference type="PROSITE" id="PS01331">
    <property type="entry name" value="THYMIDYLATE_KINASE"/>
    <property type="match status" value="1"/>
</dbReference>
<keyword evidence="6 10" id="KW-0547">Nucleotide-binding</keyword>
<dbReference type="EMBL" id="JACBXQ010000006">
    <property type="protein sequence ID" value="MBG9987141.1"/>
    <property type="molecule type" value="Genomic_DNA"/>
</dbReference>
<comment type="function">
    <text evidence="10">Phosphorylation of dTMP to form dTDP in both de novo and salvage pathways of dTTP synthesis.</text>
</comment>
<evidence type="ECO:0000256" key="4">
    <source>
        <dbReference type="ARBA" id="ARBA00022679"/>
    </source>
</evidence>
<dbReference type="PANTHER" id="PTHR10344:SF4">
    <property type="entry name" value="UMP-CMP KINASE 2, MITOCHONDRIAL"/>
    <property type="match status" value="1"/>
</dbReference>
<reference evidence="12 13" key="1">
    <citation type="submission" date="2020-07" db="EMBL/GenBank/DDBJ databases">
        <title>Facklamia lactis sp. nov., isolated from raw milk.</title>
        <authorList>
            <person name="Doll E.V."/>
            <person name="Huptas C."/>
            <person name="Staib L."/>
            <person name="Wenning M."/>
            <person name="Scherer S."/>
        </authorList>
    </citation>
    <scope>NUCLEOTIDE SEQUENCE [LARGE SCALE GENOMIC DNA]</scope>
    <source>
        <strain evidence="12 13">DSM 111018</strain>
    </source>
</reference>
<dbReference type="Proteomes" id="UP000721415">
    <property type="component" value="Unassembled WGS sequence"/>
</dbReference>
<dbReference type="InterPro" id="IPR018094">
    <property type="entry name" value="Thymidylate_kinase"/>
</dbReference>
<organism evidence="12 13">
    <name type="scientific">Facklamia lactis</name>
    <dbReference type="NCBI Taxonomy" id="2749967"/>
    <lineage>
        <taxon>Bacteria</taxon>
        <taxon>Bacillati</taxon>
        <taxon>Bacillota</taxon>
        <taxon>Bacilli</taxon>
        <taxon>Lactobacillales</taxon>
        <taxon>Aerococcaceae</taxon>
        <taxon>Facklamia</taxon>
    </lineage>
</organism>
<evidence type="ECO:0000256" key="6">
    <source>
        <dbReference type="ARBA" id="ARBA00022741"/>
    </source>
</evidence>
<dbReference type="HAMAP" id="MF_00165">
    <property type="entry name" value="Thymidylate_kinase"/>
    <property type="match status" value="1"/>
</dbReference>
<comment type="similarity">
    <text evidence="1 10">Belongs to the thymidylate kinase family.</text>
</comment>
<evidence type="ECO:0000256" key="7">
    <source>
        <dbReference type="ARBA" id="ARBA00022777"/>
    </source>
</evidence>
<dbReference type="InterPro" id="IPR018095">
    <property type="entry name" value="Thymidylate_kin_CS"/>
</dbReference>
<evidence type="ECO:0000259" key="11">
    <source>
        <dbReference type="Pfam" id="PF02223"/>
    </source>
</evidence>
<evidence type="ECO:0000256" key="1">
    <source>
        <dbReference type="ARBA" id="ARBA00009776"/>
    </source>
</evidence>
<dbReference type="NCBIfam" id="TIGR00041">
    <property type="entry name" value="DTMP_kinase"/>
    <property type="match status" value="1"/>
</dbReference>
<dbReference type="Gene3D" id="3.40.50.300">
    <property type="entry name" value="P-loop containing nucleotide triphosphate hydrolases"/>
    <property type="match status" value="1"/>
</dbReference>
<dbReference type="PANTHER" id="PTHR10344">
    <property type="entry name" value="THYMIDYLATE KINASE"/>
    <property type="match status" value="1"/>
</dbReference>
<dbReference type="GO" id="GO:0004798">
    <property type="term" value="F:dTMP kinase activity"/>
    <property type="evidence" value="ECO:0007669"/>
    <property type="project" value="UniProtKB-EC"/>
</dbReference>